<evidence type="ECO:0000313" key="3">
    <source>
        <dbReference type="EMBL" id="KAL3621732.1"/>
    </source>
</evidence>
<name>A0ABD3BWS2_9LAMI</name>
<reference evidence="4" key="1">
    <citation type="journal article" date="2024" name="IScience">
        <title>Strigolactones Initiate the Formation of Haustorium-like Structures in Castilleja.</title>
        <authorList>
            <person name="Buerger M."/>
            <person name="Peterson D."/>
            <person name="Chory J."/>
        </authorList>
    </citation>
    <scope>NUCLEOTIDE SEQUENCE [LARGE SCALE GENOMIC DNA]</scope>
</reference>
<comment type="caution">
    <text evidence="3">The sequence shown here is derived from an EMBL/GenBank/DDBJ whole genome shotgun (WGS) entry which is preliminary data.</text>
</comment>
<evidence type="ECO:0000259" key="2">
    <source>
        <dbReference type="Pfam" id="PF14303"/>
    </source>
</evidence>
<accession>A0ABD3BWS2</accession>
<dbReference type="Proteomes" id="UP001632038">
    <property type="component" value="Unassembled WGS sequence"/>
</dbReference>
<dbReference type="AlphaFoldDB" id="A0ABD3BWS2"/>
<organism evidence="3 4">
    <name type="scientific">Castilleja foliolosa</name>
    <dbReference type="NCBI Taxonomy" id="1961234"/>
    <lineage>
        <taxon>Eukaryota</taxon>
        <taxon>Viridiplantae</taxon>
        <taxon>Streptophyta</taxon>
        <taxon>Embryophyta</taxon>
        <taxon>Tracheophyta</taxon>
        <taxon>Spermatophyta</taxon>
        <taxon>Magnoliopsida</taxon>
        <taxon>eudicotyledons</taxon>
        <taxon>Gunneridae</taxon>
        <taxon>Pentapetalae</taxon>
        <taxon>asterids</taxon>
        <taxon>lamiids</taxon>
        <taxon>Lamiales</taxon>
        <taxon>Orobanchaceae</taxon>
        <taxon>Pedicularideae</taxon>
        <taxon>Castillejinae</taxon>
        <taxon>Castilleja</taxon>
    </lineage>
</organism>
<sequence>MIDLAKRQYIDDVDKPFPHLDACWEILEHSIKFTEISDFDSTTRLSEMETSSDHVSPEFSEIPSIFPLEDASGTPTSASGVSVQSPRKRLPSCKVSKMKKVRAKGIEDEDREFFKVMKNYNKILVEKEVRKDENEARKAEMESGKVAAIEKRAEAEKMKVDAETMKAEEHIIAMNLRFN</sequence>
<dbReference type="Pfam" id="PF14303">
    <property type="entry name" value="NAM-associated"/>
    <property type="match status" value="1"/>
</dbReference>
<proteinExistence type="predicted"/>
<feature type="region of interest" description="Disordered" evidence="1">
    <location>
        <begin position="68"/>
        <end position="89"/>
    </location>
</feature>
<gene>
    <name evidence="3" type="ORF">CASFOL_034392</name>
</gene>
<protein>
    <recommendedName>
        <fullName evidence="2">No apical meristem-associated C-terminal domain-containing protein</fullName>
    </recommendedName>
</protein>
<feature type="domain" description="No apical meristem-associated C-terminal" evidence="2">
    <location>
        <begin position="16"/>
        <end position="176"/>
    </location>
</feature>
<dbReference type="InterPro" id="IPR029466">
    <property type="entry name" value="NAM-associated_C"/>
</dbReference>
<evidence type="ECO:0000313" key="4">
    <source>
        <dbReference type="Proteomes" id="UP001632038"/>
    </source>
</evidence>
<keyword evidence="4" id="KW-1185">Reference proteome</keyword>
<dbReference type="EMBL" id="JAVIJP010000063">
    <property type="protein sequence ID" value="KAL3621732.1"/>
    <property type="molecule type" value="Genomic_DNA"/>
</dbReference>
<evidence type="ECO:0000256" key="1">
    <source>
        <dbReference type="SAM" id="MobiDB-lite"/>
    </source>
</evidence>
<feature type="compositionally biased region" description="Polar residues" evidence="1">
    <location>
        <begin position="73"/>
        <end position="85"/>
    </location>
</feature>